<dbReference type="Proteomes" id="UP000477488">
    <property type="component" value="Unassembled WGS sequence"/>
</dbReference>
<dbReference type="PANTHER" id="PTHR43709">
    <property type="entry name" value="ACONITATE ISOMERASE-RELATED"/>
    <property type="match status" value="1"/>
</dbReference>
<dbReference type="GO" id="GO:0016853">
    <property type="term" value="F:isomerase activity"/>
    <property type="evidence" value="ECO:0007669"/>
    <property type="project" value="UniProtKB-KW"/>
</dbReference>
<reference evidence="3 4" key="1">
    <citation type="submission" date="2019-09" db="EMBL/GenBank/DDBJ databases">
        <title>In-depth cultivation of the pig gut microbiome towards novel bacterial diversity and tailored functional studies.</title>
        <authorList>
            <person name="Wylensek D."/>
            <person name="Hitch T.C.A."/>
            <person name="Clavel T."/>
        </authorList>
    </citation>
    <scope>NUCLEOTIDE SEQUENCE [LARGE SCALE GENOMIC DNA]</scope>
    <source>
        <strain evidence="3 4">PG-178-WT-4</strain>
    </source>
</reference>
<keyword evidence="2 3" id="KW-0413">Isomerase</keyword>
<evidence type="ECO:0000256" key="2">
    <source>
        <dbReference type="ARBA" id="ARBA00023235"/>
    </source>
</evidence>
<name>A0A6L5XI48_9BACT</name>
<protein>
    <submittedName>
        <fullName evidence="3">3-methylitaconate isomerase</fullName>
    </submittedName>
</protein>
<evidence type="ECO:0000256" key="1">
    <source>
        <dbReference type="ARBA" id="ARBA00007673"/>
    </source>
</evidence>
<accession>A0A6L5XI48</accession>
<dbReference type="Gene3D" id="3.10.310.10">
    <property type="entry name" value="Diaminopimelate Epimerase, Chain A, domain 1"/>
    <property type="match status" value="2"/>
</dbReference>
<dbReference type="EMBL" id="VUMH01000002">
    <property type="protein sequence ID" value="MSS26883.1"/>
    <property type="molecule type" value="Genomic_DNA"/>
</dbReference>
<keyword evidence="4" id="KW-1185">Reference proteome</keyword>
<comment type="caution">
    <text evidence="3">The sequence shown here is derived from an EMBL/GenBank/DDBJ whole genome shotgun (WGS) entry which is preliminary data.</text>
</comment>
<dbReference type="SUPFAM" id="SSF54506">
    <property type="entry name" value="Diaminopimelate epimerase-like"/>
    <property type="match status" value="2"/>
</dbReference>
<evidence type="ECO:0000313" key="4">
    <source>
        <dbReference type="Proteomes" id="UP000477488"/>
    </source>
</evidence>
<dbReference type="Pfam" id="PF04303">
    <property type="entry name" value="PrpF"/>
    <property type="match status" value="1"/>
</dbReference>
<evidence type="ECO:0000313" key="3">
    <source>
        <dbReference type="EMBL" id="MSS26883.1"/>
    </source>
</evidence>
<organism evidence="3 4">
    <name type="scientific">Desulfovibrio porci</name>
    <dbReference type="NCBI Taxonomy" id="2605782"/>
    <lineage>
        <taxon>Bacteria</taxon>
        <taxon>Pseudomonadati</taxon>
        <taxon>Thermodesulfobacteriota</taxon>
        <taxon>Desulfovibrionia</taxon>
        <taxon>Desulfovibrionales</taxon>
        <taxon>Desulfovibrionaceae</taxon>
        <taxon>Desulfovibrio</taxon>
    </lineage>
</organism>
<dbReference type="AlphaFoldDB" id="A0A6L5XI48"/>
<dbReference type="InterPro" id="IPR007400">
    <property type="entry name" value="PrpF-like"/>
</dbReference>
<comment type="similarity">
    <text evidence="1">Belongs to the PrpF family.</text>
</comment>
<proteinExistence type="inferred from homology"/>
<sequence>MHPEMEQIRCAIVRGGTSKGIFLRANDLPADPARRDAVILAVFGSPDIRQIDGLGGADVLTSKLAIIGPSSKADCDVDYTFGQVSFEKAFIDYKGNCGNISSAVGGFAIDEGMVRAVEPVTTVRIHLTNSGSVLTAEVPVKDGKARISGDFAIDGCPGTGARVTLDWSGVAGGITGKLLPTGKAKDVFHIDGREYPVSLVDAGNPLVFIHAASLGMKGTESPAEIEGDAALMAVIEKIRGKAAVLCGLTDAPENAALQSPYNPFFAIVSPPADYTAINGKKVRAGDADLVSRLLFMLKMHKAYPITGTVCTGAACRIPGSVAWEALGERGKQARTILIGHPSGVIPVEAEAREAPDEPGGVAVTRLGVYRTARRIMDGYVYVPKASC</sequence>
<dbReference type="RefSeq" id="WP_154508757.1">
    <property type="nucleotide sequence ID" value="NZ_VUMH01000002.1"/>
</dbReference>
<gene>
    <name evidence="3" type="ORF">FYJ44_02250</name>
</gene>
<dbReference type="PANTHER" id="PTHR43709:SF2">
    <property type="entry name" value="DUF453 DOMAIN PROTEIN (AFU_ORTHOLOGUE AFUA_6G00360)"/>
    <property type="match status" value="1"/>
</dbReference>